<organism evidence="1 2">
    <name type="scientific">Zarea fungicola</name>
    <dbReference type="NCBI Taxonomy" id="93591"/>
    <lineage>
        <taxon>Eukaryota</taxon>
        <taxon>Fungi</taxon>
        <taxon>Dikarya</taxon>
        <taxon>Ascomycota</taxon>
        <taxon>Pezizomycotina</taxon>
        <taxon>Sordariomycetes</taxon>
        <taxon>Hypocreomycetidae</taxon>
        <taxon>Hypocreales</taxon>
        <taxon>Cordycipitaceae</taxon>
        <taxon>Zarea</taxon>
    </lineage>
</organism>
<protein>
    <submittedName>
        <fullName evidence="1">Uncharacterized protein</fullName>
    </submittedName>
</protein>
<evidence type="ECO:0000313" key="2">
    <source>
        <dbReference type="Proteomes" id="UP001143910"/>
    </source>
</evidence>
<sequence>MSWMCRSRRAPLGRLYVGIWETNPALNSFALISIASFAEGDAAETTDKTFSFWAPLTKVPGCQAFLSTAQFNGSASFINAYNNLIPLINGGGIVGVNLADLSRVVSNELMNDPAGREKIKSFITSSPVPFIFQNAVGGATNKVAPDATAVHPAWRDAFAFVDSPIFGPWDGITAAQNATIETVSETLTETFGSPAYYNEEYPADDDFSGVQWGSNYPRLLSIKKALDPKGVFSCRNCVGSEKGF</sequence>
<name>A0ACC1MJC3_9HYPO</name>
<dbReference type="EMBL" id="JANJQO010002401">
    <property type="protein sequence ID" value="KAJ2967102.1"/>
    <property type="molecule type" value="Genomic_DNA"/>
</dbReference>
<reference evidence="1" key="1">
    <citation type="submission" date="2022-08" db="EMBL/GenBank/DDBJ databases">
        <title>Genome Sequence of Lecanicillium fungicola.</title>
        <authorList>
            <person name="Buettner E."/>
        </authorList>
    </citation>
    <scope>NUCLEOTIDE SEQUENCE</scope>
    <source>
        <strain evidence="1">Babe33</strain>
    </source>
</reference>
<evidence type="ECO:0000313" key="1">
    <source>
        <dbReference type="EMBL" id="KAJ2967102.1"/>
    </source>
</evidence>
<proteinExistence type="predicted"/>
<gene>
    <name evidence="1" type="ORF">NQ176_g9831</name>
</gene>
<dbReference type="Proteomes" id="UP001143910">
    <property type="component" value="Unassembled WGS sequence"/>
</dbReference>
<comment type="caution">
    <text evidence="1">The sequence shown here is derived from an EMBL/GenBank/DDBJ whole genome shotgun (WGS) entry which is preliminary data.</text>
</comment>
<keyword evidence="2" id="KW-1185">Reference proteome</keyword>
<accession>A0ACC1MJC3</accession>